<evidence type="ECO:0000256" key="4">
    <source>
        <dbReference type="ARBA" id="ARBA00022723"/>
    </source>
</evidence>
<dbReference type="SMART" id="SM00022">
    <property type="entry name" value="PLAc"/>
    <property type="match status" value="1"/>
</dbReference>
<dbReference type="PANTHER" id="PTHR10728">
    <property type="entry name" value="CYTOSOLIC PHOSPHOLIPASE A2"/>
    <property type="match status" value="1"/>
</dbReference>
<dbReference type="GO" id="GO:0005509">
    <property type="term" value="F:calcium ion binding"/>
    <property type="evidence" value="ECO:0007669"/>
    <property type="project" value="TreeGrafter"/>
</dbReference>
<dbReference type="SUPFAM" id="SSF52151">
    <property type="entry name" value="FabD/lysophospholipase-like"/>
    <property type="match status" value="1"/>
</dbReference>
<comment type="domain">
    <text evidence="10">The N-terminal C2 domain associates with lipid membranes upon calcium binding.</text>
</comment>
<name>A0A2D0RP65_ICTPU</name>
<dbReference type="PROSITE" id="PS51210">
    <property type="entry name" value="PLA2C"/>
    <property type="match status" value="1"/>
</dbReference>
<comment type="subcellular location">
    <subcellularLocation>
        <location evidence="1">Cytoplasm</location>
    </subcellularLocation>
</comment>
<feature type="domain" description="C2" evidence="11">
    <location>
        <begin position="21"/>
        <end position="140"/>
    </location>
</feature>
<dbReference type="InterPro" id="IPR016035">
    <property type="entry name" value="Acyl_Trfase/lysoPLipase"/>
</dbReference>
<protein>
    <recommendedName>
        <fullName evidence="2 10">Phospholipase A2</fullName>
        <ecNumber evidence="2 10">3.1.1.4</ecNumber>
    </recommendedName>
</protein>
<evidence type="ECO:0000313" key="13">
    <source>
        <dbReference type="Proteomes" id="UP000221080"/>
    </source>
</evidence>
<evidence type="ECO:0000256" key="5">
    <source>
        <dbReference type="ARBA" id="ARBA00022801"/>
    </source>
</evidence>
<feature type="domain" description="PLA2c" evidence="12">
    <location>
        <begin position="273"/>
        <end position="806"/>
    </location>
</feature>
<dbReference type="EC" id="3.1.1.4" evidence="2 10"/>
<dbReference type="PROSITE" id="PS50004">
    <property type="entry name" value="C2"/>
    <property type="match status" value="1"/>
</dbReference>
<dbReference type="Gene3D" id="2.60.40.150">
    <property type="entry name" value="C2 domain"/>
    <property type="match status" value="1"/>
</dbReference>
<keyword evidence="8 9" id="KW-0443">Lipid metabolism</keyword>
<proteinExistence type="predicted"/>
<dbReference type="GO" id="GO:0005544">
    <property type="term" value="F:calcium-dependent phospholipid binding"/>
    <property type="evidence" value="ECO:0007669"/>
    <property type="project" value="TreeGrafter"/>
</dbReference>
<evidence type="ECO:0000256" key="9">
    <source>
        <dbReference type="PROSITE-ProRule" id="PRU00555"/>
    </source>
</evidence>
<evidence type="ECO:0000256" key="1">
    <source>
        <dbReference type="ARBA" id="ARBA00004496"/>
    </source>
</evidence>
<keyword evidence="6 10" id="KW-0106">Calcium</keyword>
<evidence type="ECO:0000256" key="10">
    <source>
        <dbReference type="RuleBase" id="RU362102"/>
    </source>
</evidence>
<dbReference type="SMART" id="SM00239">
    <property type="entry name" value="C2"/>
    <property type="match status" value="1"/>
</dbReference>
<evidence type="ECO:0000256" key="3">
    <source>
        <dbReference type="ARBA" id="ARBA00022490"/>
    </source>
</evidence>
<gene>
    <name evidence="14" type="primary">LOC108270284</name>
</gene>
<dbReference type="GeneID" id="108270284"/>
<evidence type="ECO:0000256" key="7">
    <source>
        <dbReference type="ARBA" id="ARBA00022963"/>
    </source>
</evidence>
<dbReference type="AlphaFoldDB" id="A0A2D0RP65"/>
<evidence type="ECO:0000259" key="12">
    <source>
        <dbReference type="PROSITE" id="PS51210"/>
    </source>
</evidence>
<evidence type="ECO:0000256" key="2">
    <source>
        <dbReference type="ARBA" id="ARBA00013278"/>
    </source>
</evidence>
<dbReference type="Pfam" id="PF01735">
    <property type="entry name" value="PLA2_B"/>
    <property type="match status" value="1"/>
</dbReference>
<keyword evidence="4 10" id="KW-0479">Metal-binding</keyword>
<keyword evidence="3 10" id="KW-0963">Cytoplasm</keyword>
<accession>A0A2D0RP65</accession>
<dbReference type="Pfam" id="PF00168">
    <property type="entry name" value="C2"/>
    <property type="match status" value="1"/>
</dbReference>
<evidence type="ECO:0000256" key="6">
    <source>
        <dbReference type="ARBA" id="ARBA00022837"/>
    </source>
</evidence>
<keyword evidence="5 9" id="KW-0378">Hydrolase</keyword>
<keyword evidence="7 9" id="KW-0442">Lipid degradation</keyword>
<organism evidence="13 14">
    <name type="scientific">Ictalurus punctatus</name>
    <name type="common">Channel catfish</name>
    <name type="synonym">Silurus punctatus</name>
    <dbReference type="NCBI Taxonomy" id="7998"/>
    <lineage>
        <taxon>Eukaryota</taxon>
        <taxon>Metazoa</taxon>
        <taxon>Chordata</taxon>
        <taxon>Craniata</taxon>
        <taxon>Vertebrata</taxon>
        <taxon>Euteleostomi</taxon>
        <taxon>Actinopterygii</taxon>
        <taxon>Neopterygii</taxon>
        <taxon>Teleostei</taxon>
        <taxon>Ostariophysi</taxon>
        <taxon>Siluriformes</taxon>
        <taxon>Ictaluridae</taxon>
        <taxon>Ictalurus</taxon>
    </lineage>
</organism>
<dbReference type="Gene3D" id="3.40.1090.10">
    <property type="entry name" value="Cytosolic phospholipase A2 catalytic domain"/>
    <property type="match status" value="1"/>
</dbReference>
<reference evidence="13" key="1">
    <citation type="journal article" date="2016" name="Nat. Commun.">
        <title>The channel catfish genome sequence provides insights into the evolution of scale formation in teleosts.</title>
        <authorList>
            <person name="Liu Z."/>
            <person name="Liu S."/>
            <person name="Yao J."/>
            <person name="Bao L."/>
            <person name="Zhang J."/>
            <person name="Li Y."/>
            <person name="Jiang C."/>
            <person name="Sun L."/>
            <person name="Wang R."/>
            <person name="Zhang Y."/>
            <person name="Zhou T."/>
            <person name="Zeng Q."/>
            <person name="Fu Q."/>
            <person name="Gao S."/>
            <person name="Li N."/>
            <person name="Koren S."/>
            <person name="Jiang Y."/>
            <person name="Zimin A."/>
            <person name="Xu P."/>
            <person name="Phillippy A.M."/>
            <person name="Geng X."/>
            <person name="Song L."/>
            <person name="Sun F."/>
            <person name="Li C."/>
            <person name="Wang X."/>
            <person name="Chen A."/>
            <person name="Jin Y."/>
            <person name="Yuan Z."/>
            <person name="Yang Y."/>
            <person name="Tan S."/>
            <person name="Peatman E."/>
            <person name="Lu J."/>
            <person name="Qin Z."/>
            <person name="Dunham R."/>
            <person name="Li Z."/>
            <person name="Sonstegard T."/>
            <person name="Feng J."/>
            <person name="Danzmann R.G."/>
            <person name="Schroeder S."/>
            <person name="Scheffler B."/>
            <person name="Duke M.V."/>
            <person name="Ballard L."/>
            <person name="Kucuktas H."/>
            <person name="Kaltenboeck L."/>
            <person name="Liu H."/>
            <person name="Armbruster J."/>
            <person name="Xie Y."/>
            <person name="Kirby M.L."/>
            <person name="Tian Y."/>
            <person name="Flanagan M.E."/>
            <person name="Mu W."/>
            <person name="Waldbieser G.C."/>
        </authorList>
    </citation>
    <scope>NUCLEOTIDE SEQUENCE [LARGE SCALE GENOMIC DNA]</scope>
    <source>
        <strain evidence="13">SDA103</strain>
    </source>
</reference>
<dbReference type="InterPro" id="IPR035892">
    <property type="entry name" value="C2_domain_sf"/>
</dbReference>
<dbReference type="STRING" id="7998.ENSIPUP00000018520"/>
<sequence length="806" mass="90712">MNDIKSSYKSLSDLKLYFSLQPKDIVRQLQMKKELAPRWNLSVTVLRGKIEHSYDYFSQPDLYVTLRLPTASACTLRTKTIINSGTPEWNETFHFRTFSQAKNVLEINLYDKDIMRDDYCTGILFDVSTLKLGQKETKVFITDDKKKDKLWVEFEITESSEAPVQYLSNGVLLAAPLSTLEVKLDKMPPGVRREMLFKLQGAYKEDQVISMSKNISLMQTLRYYINKNLETEIELRMDKGSPVVAPVTQFGPNTTLSLPVAKERVNLHLNTVDSPEEDMKVRLDFDIPAEEKAFLVKRKQVVSRALQTFLNLKTPLDPNQVPMVAVVCSGGSSRAMTGMYGSMKGLKSLGLLDAISYITSVSGSTWATASLYSDPLWSKGGLDKVIASAQKELSKSTASLFSLTQLQYYRSELQNREKEGHSVSFIDTWGLVIEQLVFGKKHTGTLSDQKKAVSEGQNPLPIYTAVNMKKDASGSLGPVTEWCEFTPYEVGFSKYGAFVPAETFGSEFYLGHVIKKLSETRISFLLGMWSSVFSANLVQLWCTYTGKIPSWASQLGDKVDSIETDNNASTLDTLRVSPGASVLCSFLNDCPIISTVFNFLRGFSLHNLYRKSPGFNSFNETHLDAFPNKLTPADSSLSLVDPGFAINTAFSPVLRPHRRADVILSLDYSWVEDRLQTLKETQQYCSDHKLPFPNIDFSKYKSEPNREVYVFEDEKNPDAPIVIHFPLVNISFKDYKAPGVKRRGKKELDEGNIDVSSNSSPYNTMNITFQSEDVQRLVDLASYNIVNNREVVQNALKKALNKKSLC</sequence>
<dbReference type="RefSeq" id="XP_017332298.1">
    <property type="nucleotide sequence ID" value="XM_017476809.3"/>
</dbReference>
<dbReference type="GO" id="GO:0047498">
    <property type="term" value="F:calcium-dependent phospholipase A2 activity"/>
    <property type="evidence" value="ECO:0007669"/>
    <property type="project" value="TreeGrafter"/>
</dbReference>
<reference evidence="14" key="2">
    <citation type="submission" date="2025-08" db="UniProtKB">
        <authorList>
            <consortium name="RefSeq"/>
        </authorList>
    </citation>
    <scope>IDENTIFICATION</scope>
    <source>
        <tissue evidence="14">Blood</tissue>
    </source>
</reference>
<dbReference type="KEGG" id="ipu:108270284"/>
<dbReference type="GO" id="GO:0005829">
    <property type="term" value="C:cytosol"/>
    <property type="evidence" value="ECO:0007669"/>
    <property type="project" value="TreeGrafter"/>
</dbReference>
<dbReference type="PANTHER" id="PTHR10728:SF32">
    <property type="entry name" value="CYTOSOLIC PHOSPHOLIPASE A2 BETA"/>
    <property type="match status" value="1"/>
</dbReference>
<dbReference type="GO" id="GO:0046475">
    <property type="term" value="P:glycerophospholipid catabolic process"/>
    <property type="evidence" value="ECO:0007669"/>
    <property type="project" value="TreeGrafter"/>
</dbReference>
<dbReference type="SUPFAM" id="SSF49562">
    <property type="entry name" value="C2 domain (Calcium/lipid-binding domain, CaLB)"/>
    <property type="match status" value="1"/>
</dbReference>
<dbReference type="InterPro" id="IPR002642">
    <property type="entry name" value="LysoPLipase_cat_dom"/>
</dbReference>
<dbReference type="OrthoDB" id="419768at2759"/>
<keyword evidence="13" id="KW-1185">Reference proteome</keyword>
<evidence type="ECO:0000313" key="14">
    <source>
        <dbReference type="RefSeq" id="XP_017332298.1"/>
    </source>
</evidence>
<dbReference type="FunFam" id="2.60.40.150:FF:000030">
    <property type="entry name" value="Phospholipase A2"/>
    <property type="match status" value="1"/>
</dbReference>
<comment type="catalytic activity">
    <reaction evidence="10">
        <text>a 1,2-diacyl-sn-glycero-3-phosphocholine + H2O = a 1-acyl-sn-glycero-3-phosphocholine + a fatty acid + H(+)</text>
        <dbReference type="Rhea" id="RHEA:15801"/>
        <dbReference type="ChEBI" id="CHEBI:15377"/>
        <dbReference type="ChEBI" id="CHEBI:15378"/>
        <dbReference type="ChEBI" id="CHEBI:28868"/>
        <dbReference type="ChEBI" id="CHEBI:57643"/>
        <dbReference type="ChEBI" id="CHEBI:58168"/>
        <dbReference type="EC" id="3.1.1.4"/>
    </reaction>
</comment>
<evidence type="ECO:0000259" key="11">
    <source>
        <dbReference type="PROSITE" id="PS50004"/>
    </source>
</evidence>
<dbReference type="InterPro" id="IPR000008">
    <property type="entry name" value="C2_dom"/>
</dbReference>
<dbReference type="Proteomes" id="UP000221080">
    <property type="component" value="Chromosome 9"/>
</dbReference>
<evidence type="ECO:0000256" key="8">
    <source>
        <dbReference type="ARBA" id="ARBA00023098"/>
    </source>
</evidence>